<evidence type="ECO:0000256" key="3">
    <source>
        <dbReference type="ARBA" id="ARBA00012438"/>
    </source>
</evidence>
<dbReference type="GO" id="GO:0005524">
    <property type="term" value="F:ATP binding"/>
    <property type="evidence" value="ECO:0007669"/>
    <property type="project" value="UniProtKB-KW"/>
</dbReference>
<dbReference type="CDD" id="cd00082">
    <property type="entry name" value="HisKA"/>
    <property type="match status" value="1"/>
</dbReference>
<keyword evidence="10" id="KW-0472">Membrane</keyword>
<dbReference type="InterPro" id="IPR005467">
    <property type="entry name" value="His_kinase_dom"/>
</dbReference>
<evidence type="ECO:0000256" key="6">
    <source>
        <dbReference type="ARBA" id="ARBA00022741"/>
    </source>
</evidence>
<proteinExistence type="predicted"/>
<gene>
    <name evidence="13" type="ORF">SAMN05421638_1887</name>
</gene>
<dbReference type="InterPro" id="IPR003661">
    <property type="entry name" value="HisK_dim/P_dom"/>
</dbReference>
<reference evidence="14" key="1">
    <citation type="submission" date="2016-10" db="EMBL/GenBank/DDBJ databases">
        <authorList>
            <person name="Varghese N."/>
            <person name="Submissions S."/>
        </authorList>
    </citation>
    <scope>NUCLEOTIDE SEQUENCE [LARGE SCALE GENOMIC DNA]</scope>
    <source>
        <strain evidence="14">DSM 22251</strain>
    </source>
</reference>
<evidence type="ECO:0000256" key="4">
    <source>
        <dbReference type="ARBA" id="ARBA00022553"/>
    </source>
</evidence>
<dbReference type="Gene3D" id="1.10.287.130">
    <property type="match status" value="1"/>
</dbReference>
<keyword evidence="10" id="KW-0812">Transmembrane</keyword>
<dbReference type="SMART" id="SM00388">
    <property type="entry name" value="HisKA"/>
    <property type="match status" value="1"/>
</dbReference>
<keyword evidence="5" id="KW-0808">Transferase</keyword>
<feature type="transmembrane region" description="Helical" evidence="10">
    <location>
        <begin position="15"/>
        <end position="38"/>
    </location>
</feature>
<keyword evidence="9" id="KW-0902">Two-component regulatory system</keyword>
<sequence>MPFSKYKGLSLRNKVFWGFLVICLLSITGSSILSYFILKDNATVQSRTDLQKKAEALMSALDYAVSHTQTQTEDLPKILSNSIYEIADINNQDIIIYDLNGNFVLSNKDSNLIATKKLSLPVINRVLKSDKRTDYNTFDKDIGANVTSSYMMLKNNMLEPIAIVYFPFYHNDSAYVSVFNRYLNYIFIVNLLVIAFGGWLSWIISKNLTKTVTKFSELINKITFLEEDPQPIKYYQNDELNQLVKAYNKMILQIREQKERLSFKDKEEAWREMAKQVAHEVKNPLTPMKLTIQNFERKFDPADPEINEKVKKLSKVMVDQIDLVATVANAFSQFAQLPEKYNEVFDVNSEIKNIIKIFSDEKIYFHANQDKIMVEMDKIYLSRIITNLVSNARQAHDEERENIINVDVEQRQKRIIITVEDNGVGIPEELYARIFEPNFTSKTSGMGLGLTMVRKMVEDYKGEITVSSEIGKGTTFTIFLPTNLKAKHEKVLEKAMV</sequence>
<dbReference type="PROSITE" id="PS50109">
    <property type="entry name" value="HIS_KIN"/>
    <property type="match status" value="1"/>
</dbReference>
<evidence type="ECO:0000259" key="12">
    <source>
        <dbReference type="PROSITE" id="PS50885"/>
    </source>
</evidence>
<dbReference type="Gene3D" id="3.30.565.10">
    <property type="entry name" value="Histidine kinase-like ATPase, C-terminal domain"/>
    <property type="match status" value="1"/>
</dbReference>
<dbReference type="PANTHER" id="PTHR43065">
    <property type="entry name" value="SENSOR HISTIDINE KINASE"/>
    <property type="match status" value="1"/>
</dbReference>
<comment type="subcellular location">
    <subcellularLocation>
        <location evidence="2">Membrane</location>
    </subcellularLocation>
</comment>
<dbReference type="AlphaFoldDB" id="A0A1I3MZ51"/>
<comment type="catalytic activity">
    <reaction evidence="1">
        <text>ATP + protein L-histidine = ADP + protein N-phospho-L-histidine.</text>
        <dbReference type="EC" id="2.7.13.3"/>
    </reaction>
</comment>
<dbReference type="GO" id="GO:0000155">
    <property type="term" value="F:phosphorelay sensor kinase activity"/>
    <property type="evidence" value="ECO:0007669"/>
    <property type="project" value="InterPro"/>
</dbReference>
<dbReference type="InterPro" id="IPR036890">
    <property type="entry name" value="HATPase_C_sf"/>
</dbReference>
<organism evidence="13 14">
    <name type="scientific">Kaistella treverensis</name>
    <dbReference type="NCBI Taxonomy" id="631455"/>
    <lineage>
        <taxon>Bacteria</taxon>
        <taxon>Pseudomonadati</taxon>
        <taxon>Bacteroidota</taxon>
        <taxon>Flavobacteriia</taxon>
        <taxon>Flavobacteriales</taxon>
        <taxon>Weeksellaceae</taxon>
        <taxon>Chryseobacterium group</taxon>
        <taxon>Kaistella</taxon>
    </lineage>
</organism>
<evidence type="ECO:0000259" key="11">
    <source>
        <dbReference type="PROSITE" id="PS50109"/>
    </source>
</evidence>
<dbReference type="EMBL" id="FORQ01000003">
    <property type="protein sequence ID" value="SFJ02394.1"/>
    <property type="molecule type" value="Genomic_DNA"/>
</dbReference>
<dbReference type="InterPro" id="IPR003660">
    <property type="entry name" value="HAMP_dom"/>
</dbReference>
<evidence type="ECO:0000313" key="13">
    <source>
        <dbReference type="EMBL" id="SFJ02394.1"/>
    </source>
</evidence>
<keyword evidence="6" id="KW-0547">Nucleotide-binding</keyword>
<dbReference type="Pfam" id="PF02518">
    <property type="entry name" value="HATPase_c"/>
    <property type="match status" value="1"/>
</dbReference>
<keyword evidence="8" id="KW-0067">ATP-binding</keyword>
<protein>
    <recommendedName>
        <fullName evidence="3">histidine kinase</fullName>
        <ecNumber evidence="3">2.7.13.3</ecNumber>
    </recommendedName>
</protein>
<accession>A0A1I3MZ51</accession>
<dbReference type="PROSITE" id="PS50885">
    <property type="entry name" value="HAMP"/>
    <property type="match status" value="1"/>
</dbReference>
<dbReference type="Gene3D" id="6.10.340.10">
    <property type="match status" value="1"/>
</dbReference>
<dbReference type="InterPro" id="IPR003594">
    <property type="entry name" value="HATPase_dom"/>
</dbReference>
<evidence type="ECO:0000256" key="5">
    <source>
        <dbReference type="ARBA" id="ARBA00022679"/>
    </source>
</evidence>
<dbReference type="RefSeq" id="WP_089820083.1">
    <property type="nucleotide sequence ID" value="NZ_FORQ01000003.1"/>
</dbReference>
<dbReference type="CDD" id="cd00075">
    <property type="entry name" value="HATPase"/>
    <property type="match status" value="1"/>
</dbReference>
<dbReference type="EC" id="2.7.13.3" evidence="3"/>
<dbReference type="GO" id="GO:0016020">
    <property type="term" value="C:membrane"/>
    <property type="evidence" value="ECO:0007669"/>
    <property type="project" value="UniProtKB-SubCell"/>
</dbReference>
<feature type="domain" description="HAMP" evidence="12">
    <location>
        <begin position="206"/>
        <end position="259"/>
    </location>
</feature>
<evidence type="ECO:0000256" key="2">
    <source>
        <dbReference type="ARBA" id="ARBA00004370"/>
    </source>
</evidence>
<dbReference type="PRINTS" id="PR00344">
    <property type="entry name" value="BCTRLSENSOR"/>
</dbReference>
<evidence type="ECO:0000256" key="8">
    <source>
        <dbReference type="ARBA" id="ARBA00022840"/>
    </source>
</evidence>
<feature type="domain" description="Histidine kinase" evidence="11">
    <location>
        <begin position="276"/>
        <end position="484"/>
    </location>
</feature>
<keyword evidence="4" id="KW-0597">Phosphoprotein</keyword>
<dbReference type="SUPFAM" id="SSF47384">
    <property type="entry name" value="Homodimeric domain of signal transducing histidine kinase"/>
    <property type="match status" value="1"/>
</dbReference>
<evidence type="ECO:0000256" key="10">
    <source>
        <dbReference type="SAM" id="Phobius"/>
    </source>
</evidence>
<dbReference type="SMART" id="SM00387">
    <property type="entry name" value="HATPase_c"/>
    <property type="match status" value="1"/>
</dbReference>
<dbReference type="InterPro" id="IPR004358">
    <property type="entry name" value="Sig_transdc_His_kin-like_C"/>
</dbReference>
<keyword evidence="14" id="KW-1185">Reference proteome</keyword>
<evidence type="ECO:0000256" key="1">
    <source>
        <dbReference type="ARBA" id="ARBA00000085"/>
    </source>
</evidence>
<evidence type="ECO:0000313" key="14">
    <source>
        <dbReference type="Proteomes" id="UP000242560"/>
    </source>
</evidence>
<keyword evidence="10" id="KW-1133">Transmembrane helix</keyword>
<dbReference type="InterPro" id="IPR036097">
    <property type="entry name" value="HisK_dim/P_sf"/>
</dbReference>
<name>A0A1I3MZ51_9FLAO</name>
<feature type="transmembrane region" description="Helical" evidence="10">
    <location>
        <begin position="182"/>
        <end position="204"/>
    </location>
</feature>
<dbReference type="PANTHER" id="PTHR43065:SF10">
    <property type="entry name" value="PEROXIDE STRESS-ACTIVATED HISTIDINE KINASE MAK3"/>
    <property type="match status" value="1"/>
</dbReference>
<evidence type="ECO:0000256" key="7">
    <source>
        <dbReference type="ARBA" id="ARBA00022777"/>
    </source>
</evidence>
<evidence type="ECO:0000256" key="9">
    <source>
        <dbReference type="ARBA" id="ARBA00023012"/>
    </source>
</evidence>
<keyword evidence="7 13" id="KW-0418">Kinase</keyword>
<dbReference type="SUPFAM" id="SSF55874">
    <property type="entry name" value="ATPase domain of HSP90 chaperone/DNA topoisomerase II/histidine kinase"/>
    <property type="match status" value="1"/>
</dbReference>
<dbReference type="Proteomes" id="UP000242560">
    <property type="component" value="Unassembled WGS sequence"/>
</dbReference>